<accession>A0ABU6RBV1</accession>
<organism evidence="2 3">
    <name type="scientific">Stylosanthes scabra</name>
    <dbReference type="NCBI Taxonomy" id="79078"/>
    <lineage>
        <taxon>Eukaryota</taxon>
        <taxon>Viridiplantae</taxon>
        <taxon>Streptophyta</taxon>
        <taxon>Embryophyta</taxon>
        <taxon>Tracheophyta</taxon>
        <taxon>Spermatophyta</taxon>
        <taxon>Magnoliopsida</taxon>
        <taxon>eudicotyledons</taxon>
        <taxon>Gunneridae</taxon>
        <taxon>Pentapetalae</taxon>
        <taxon>rosids</taxon>
        <taxon>fabids</taxon>
        <taxon>Fabales</taxon>
        <taxon>Fabaceae</taxon>
        <taxon>Papilionoideae</taxon>
        <taxon>50 kb inversion clade</taxon>
        <taxon>dalbergioids sensu lato</taxon>
        <taxon>Dalbergieae</taxon>
        <taxon>Pterocarpus clade</taxon>
        <taxon>Stylosanthes</taxon>
    </lineage>
</organism>
<dbReference type="EMBL" id="JASCZI010030338">
    <property type="protein sequence ID" value="MED6121497.1"/>
    <property type="molecule type" value="Genomic_DNA"/>
</dbReference>
<keyword evidence="3" id="KW-1185">Reference proteome</keyword>
<comment type="caution">
    <text evidence="2">The sequence shown here is derived from an EMBL/GenBank/DDBJ whole genome shotgun (WGS) entry which is preliminary data.</text>
</comment>
<proteinExistence type="predicted"/>
<dbReference type="PANTHER" id="PTHR34835:SF34">
    <property type="entry name" value="OS08G0555500 PROTEIN"/>
    <property type="match status" value="1"/>
</dbReference>
<evidence type="ECO:0000313" key="2">
    <source>
        <dbReference type="EMBL" id="MED6121497.1"/>
    </source>
</evidence>
<feature type="compositionally biased region" description="Basic residues" evidence="1">
    <location>
        <begin position="331"/>
        <end position="344"/>
    </location>
</feature>
<dbReference type="PANTHER" id="PTHR34835">
    <property type="entry name" value="OS07G0283600 PROTEIN-RELATED"/>
    <property type="match status" value="1"/>
</dbReference>
<feature type="compositionally biased region" description="Acidic residues" evidence="1">
    <location>
        <begin position="233"/>
        <end position="255"/>
    </location>
</feature>
<feature type="region of interest" description="Disordered" evidence="1">
    <location>
        <begin position="213"/>
        <end position="380"/>
    </location>
</feature>
<feature type="compositionally biased region" description="Low complexity" evidence="1">
    <location>
        <begin position="356"/>
        <end position="372"/>
    </location>
</feature>
<dbReference type="Proteomes" id="UP001341840">
    <property type="component" value="Unassembled WGS sequence"/>
</dbReference>
<evidence type="ECO:0000313" key="3">
    <source>
        <dbReference type="Proteomes" id="UP001341840"/>
    </source>
</evidence>
<protein>
    <submittedName>
        <fullName evidence="2">Uncharacterized protein</fullName>
    </submittedName>
</protein>
<name>A0ABU6RBV1_9FABA</name>
<sequence>MALVEEMGFGAFASLPDYNLKQHMLQELVNIFDIYDNTIHTVSEKELSEEDHAVFKMFQGKNQTDLTRLVLRTPVDTEVNRILFKRAFFIFIQKCFLLATSSPNVTPKPLPTLFDIETTRERNWTLHVHDFLLDEIKKAKLNKTKAVHGCCYVLMIIYFHETHFGKNPREPEAQLPWITYWTGENLKKRLLREQNHGTGLIKTGMLRATKERLQRRNMELKMGVNIKRKEPESSESESAESESEEDYESEEESDESSSGGSSPKVDYENTMSEELVQRRPLSNPSLVLQERRSKKRQEPVASGVQRTEDRPLAESNIPPTNIVQQGTGALGKRKHRERATKAKKGTQGLGVGPANPETEQLQPQPQTHPQPQGDRARKRRLIKLADRVGCASD</sequence>
<reference evidence="2 3" key="1">
    <citation type="journal article" date="2023" name="Plants (Basel)">
        <title>Bridging the Gap: Combining Genomics and Transcriptomics Approaches to Understand Stylosanthes scabra, an Orphan Legume from the Brazilian Caatinga.</title>
        <authorList>
            <person name="Ferreira-Neto J.R.C."/>
            <person name="da Silva M.D."/>
            <person name="Binneck E."/>
            <person name="de Melo N.F."/>
            <person name="da Silva R.H."/>
            <person name="de Melo A.L.T.M."/>
            <person name="Pandolfi V."/>
            <person name="Bustamante F.O."/>
            <person name="Brasileiro-Vidal A.C."/>
            <person name="Benko-Iseppon A.M."/>
        </authorList>
    </citation>
    <scope>NUCLEOTIDE SEQUENCE [LARGE SCALE GENOMIC DNA]</scope>
    <source>
        <tissue evidence="2">Leaves</tissue>
    </source>
</reference>
<gene>
    <name evidence="2" type="ORF">PIB30_030804</name>
</gene>
<evidence type="ECO:0000256" key="1">
    <source>
        <dbReference type="SAM" id="MobiDB-lite"/>
    </source>
</evidence>
<feature type="non-terminal residue" evidence="2">
    <location>
        <position position="393"/>
    </location>
</feature>
<feature type="compositionally biased region" description="Polar residues" evidence="1">
    <location>
        <begin position="317"/>
        <end position="327"/>
    </location>
</feature>